<comment type="caution">
    <text evidence="5">The sequence shown here is derived from an EMBL/GenBank/DDBJ whole genome shotgun (WGS) entry which is preliminary data.</text>
</comment>
<sequence length="158" mass="16466">MIGVNTAIESSTDSNSGVGYSIPSAIVKKVADTIIQSGKVEHTYLGISYLSMSLDLATAMNLPAETRGVLVERVSSTGPAGKAGLKASSTDVTIDGVQTSVGGDVITKIDGNDIRVSDDLLSYLLIHTTVGQKVTLEIIRDGKPMTVDVTLEARPTSN</sequence>
<dbReference type="EMBL" id="VSSQ01124168">
    <property type="protein sequence ID" value="MPN55205.1"/>
    <property type="molecule type" value="Genomic_DNA"/>
</dbReference>
<evidence type="ECO:0000256" key="1">
    <source>
        <dbReference type="ARBA" id="ARBA00010541"/>
    </source>
</evidence>
<evidence type="ECO:0000256" key="2">
    <source>
        <dbReference type="ARBA" id="ARBA00022670"/>
    </source>
</evidence>
<feature type="domain" description="PDZ" evidence="4">
    <location>
        <begin position="43"/>
        <end position="142"/>
    </location>
</feature>
<dbReference type="InterPro" id="IPR036034">
    <property type="entry name" value="PDZ_sf"/>
</dbReference>
<dbReference type="SUPFAM" id="SSF50494">
    <property type="entry name" value="Trypsin-like serine proteases"/>
    <property type="match status" value="1"/>
</dbReference>
<dbReference type="Pfam" id="PF13180">
    <property type="entry name" value="PDZ_2"/>
    <property type="match status" value="1"/>
</dbReference>
<dbReference type="EC" id="3.4.21.107" evidence="5"/>
<evidence type="ECO:0000259" key="4">
    <source>
        <dbReference type="SMART" id="SM00228"/>
    </source>
</evidence>
<dbReference type="InterPro" id="IPR051201">
    <property type="entry name" value="Chloro_Bact_Ser_Proteases"/>
</dbReference>
<evidence type="ECO:0000313" key="5">
    <source>
        <dbReference type="EMBL" id="MPN55205.1"/>
    </source>
</evidence>
<comment type="similarity">
    <text evidence="1">Belongs to the peptidase S1C family.</text>
</comment>
<protein>
    <submittedName>
        <fullName evidence="5">Periplasmic pH-dependent serine endoprotease DegQ</fullName>
        <ecNumber evidence="5">3.4.21.107</ecNumber>
    </submittedName>
</protein>
<dbReference type="GO" id="GO:0008233">
    <property type="term" value="F:peptidase activity"/>
    <property type="evidence" value="ECO:0007669"/>
    <property type="project" value="UniProtKB-KW"/>
</dbReference>
<gene>
    <name evidence="5" type="primary">degQ_8</name>
    <name evidence="5" type="ORF">SDC9_202884</name>
</gene>
<dbReference type="PANTHER" id="PTHR43343:SF3">
    <property type="entry name" value="PROTEASE DO-LIKE 8, CHLOROPLASTIC"/>
    <property type="match status" value="1"/>
</dbReference>
<dbReference type="Gene3D" id="2.30.42.10">
    <property type="match status" value="1"/>
</dbReference>
<evidence type="ECO:0000256" key="3">
    <source>
        <dbReference type="ARBA" id="ARBA00022801"/>
    </source>
</evidence>
<dbReference type="InterPro" id="IPR043504">
    <property type="entry name" value="Peptidase_S1_PA_chymotrypsin"/>
</dbReference>
<dbReference type="SUPFAM" id="SSF50156">
    <property type="entry name" value="PDZ domain-like"/>
    <property type="match status" value="1"/>
</dbReference>
<accession>A0A645IUV4</accession>
<dbReference type="AlphaFoldDB" id="A0A645IUV4"/>
<dbReference type="InterPro" id="IPR001478">
    <property type="entry name" value="PDZ"/>
</dbReference>
<dbReference type="SMART" id="SM00228">
    <property type="entry name" value="PDZ"/>
    <property type="match status" value="1"/>
</dbReference>
<reference evidence="5" key="1">
    <citation type="submission" date="2019-08" db="EMBL/GenBank/DDBJ databases">
        <authorList>
            <person name="Kucharzyk K."/>
            <person name="Murdoch R.W."/>
            <person name="Higgins S."/>
            <person name="Loffler F."/>
        </authorList>
    </citation>
    <scope>NUCLEOTIDE SEQUENCE</scope>
</reference>
<keyword evidence="3 5" id="KW-0378">Hydrolase</keyword>
<name>A0A645IUV4_9ZZZZ</name>
<proteinExistence type="inferred from homology"/>
<keyword evidence="2 5" id="KW-0645">Protease</keyword>
<dbReference type="Gene3D" id="2.40.10.10">
    <property type="entry name" value="Trypsin-like serine proteases"/>
    <property type="match status" value="1"/>
</dbReference>
<dbReference type="PANTHER" id="PTHR43343">
    <property type="entry name" value="PEPTIDASE S12"/>
    <property type="match status" value="1"/>
</dbReference>
<dbReference type="InterPro" id="IPR009003">
    <property type="entry name" value="Peptidase_S1_PA"/>
</dbReference>
<organism evidence="5">
    <name type="scientific">bioreactor metagenome</name>
    <dbReference type="NCBI Taxonomy" id="1076179"/>
    <lineage>
        <taxon>unclassified sequences</taxon>
        <taxon>metagenomes</taxon>
        <taxon>ecological metagenomes</taxon>
    </lineage>
</organism>
<dbReference type="GO" id="GO:0006508">
    <property type="term" value="P:proteolysis"/>
    <property type="evidence" value="ECO:0007669"/>
    <property type="project" value="UniProtKB-KW"/>
</dbReference>